<keyword evidence="1" id="KW-0812">Transmembrane</keyword>
<organism evidence="2 3">
    <name type="scientific">Murinocardiopsis flavida</name>
    <dbReference type="NCBI Taxonomy" id="645275"/>
    <lineage>
        <taxon>Bacteria</taxon>
        <taxon>Bacillati</taxon>
        <taxon>Actinomycetota</taxon>
        <taxon>Actinomycetes</taxon>
        <taxon>Streptosporangiales</taxon>
        <taxon>Nocardiopsidaceae</taxon>
        <taxon>Murinocardiopsis</taxon>
    </lineage>
</organism>
<dbReference type="OrthoDB" id="3431195at2"/>
<sequence>MSLALLALGAVFVAIAMFNRVPAVLTPSATAPTRQGARLALVPARLTEAGRAAVTTLGGSIAIVAFFLALSGL</sequence>
<comment type="caution">
    <text evidence="2">The sequence shown here is derived from an EMBL/GenBank/DDBJ whole genome shotgun (WGS) entry which is preliminary data.</text>
</comment>
<dbReference type="EMBL" id="PYGA01000018">
    <property type="protein sequence ID" value="PSK92279.1"/>
    <property type="molecule type" value="Genomic_DNA"/>
</dbReference>
<keyword evidence="3" id="KW-1185">Reference proteome</keyword>
<dbReference type="AlphaFoldDB" id="A0A2P8D501"/>
<keyword evidence="1" id="KW-1133">Transmembrane helix</keyword>
<feature type="transmembrane region" description="Helical" evidence="1">
    <location>
        <begin position="52"/>
        <end position="70"/>
    </location>
</feature>
<gene>
    <name evidence="2" type="ORF">CLV63_11838</name>
</gene>
<dbReference type="RefSeq" id="WP_106585294.1">
    <property type="nucleotide sequence ID" value="NZ_PYGA01000018.1"/>
</dbReference>
<proteinExistence type="predicted"/>
<accession>A0A2P8D501</accession>
<keyword evidence="1" id="KW-0472">Membrane</keyword>
<reference evidence="2 3" key="1">
    <citation type="submission" date="2018-03" db="EMBL/GenBank/DDBJ databases">
        <title>Genomic Encyclopedia of Archaeal and Bacterial Type Strains, Phase II (KMG-II): from individual species to whole genera.</title>
        <authorList>
            <person name="Goeker M."/>
        </authorList>
    </citation>
    <scope>NUCLEOTIDE SEQUENCE [LARGE SCALE GENOMIC DNA]</scope>
    <source>
        <strain evidence="2 3">DSM 45312</strain>
    </source>
</reference>
<name>A0A2P8D501_9ACTN</name>
<evidence type="ECO:0000256" key="1">
    <source>
        <dbReference type="SAM" id="Phobius"/>
    </source>
</evidence>
<dbReference type="Proteomes" id="UP000240542">
    <property type="component" value="Unassembled WGS sequence"/>
</dbReference>
<evidence type="ECO:0000313" key="3">
    <source>
        <dbReference type="Proteomes" id="UP000240542"/>
    </source>
</evidence>
<evidence type="ECO:0000313" key="2">
    <source>
        <dbReference type="EMBL" id="PSK92279.1"/>
    </source>
</evidence>
<protein>
    <submittedName>
        <fullName evidence="2">Uncharacterized protein</fullName>
    </submittedName>
</protein>